<dbReference type="EMBL" id="CP102480">
    <property type="protein sequence ID" value="UUX50428.1"/>
    <property type="molecule type" value="Genomic_DNA"/>
</dbReference>
<dbReference type="AlphaFoldDB" id="A0A9J7AVX3"/>
<keyword evidence="4" id="KW-1185">Reference proteome</keyword>
<accession>A0A9J7AVX3</accession>
<dbReference type="KEGG" id="naci:NUH88_01775"/>
<reference evidence="3" key="1">
    <citation type="submission" date="2022-08" db="EMBL/GenBank/DDBJ databases">
        <title>Nisaea acidiphila sp. nov., isolated from a marine algal debris and emended description of the genus Nisaea Urios et al. 2008.</title>
        <authorList>
            <person name="Kwon K."/>
        </authorList>
    </citation>
    <scope>NUCLEOTIDE SEQUENCE</scope>
    <source>
        <strain evidence="3">MEBiC11861</strain>
    </source>
</reference>
<dbReference type="RefSeq" id="WP_257769597.1">
    <property type="nucleotide sequence ID" value="NZ_CP102480.1"/>
</dbReference>
<feature type="compositionally biased region" description="Low complexity" evidence="2">
    <location>
        <begin position="12"/>
        <end position="22"/>
    </location>
</feature>
<evidence type="ECO:0000256" key="2">
    <source>
        <dbReference type="SAM" id="MobiDB-lite"/>
    </source>
</evidence>
<evidence type="ECO:0000313" key="3">
    <source>
        <dbReference type="EMBL" id="UUX50428.1"/>
    </source>
</evidence>
<dbReference type="Pfam" id="PF04519">
    <property type="entry name" value="Bactofilin"/>
    <property type="match status" value="1"/>
</dbReference>
<gene>
    <name evidence="3" type="ORF">NUH88_01775</name>
</gene>
<comment type="similarity">
    <text evidence="1">Belongs to the bactofilin family.</text>
</comment>
<evidence type="ECO:0000256" key="1">
    <source>
        <dbReference type="ARBA" id="ARBA00044755"/>
    </source>
</evidence>
<feature type="region of interest" description="Disordered" evidence="2">
    <location>
        <begin position="142"/>
        <end position="167"/>
    </location>
</feature>
<name>A0A9J7AVX3_9PROT</name>
<dbReference type="InterPro" id="IPR007607">
    <property type="entry name" value="BacA/B"/>
</dbReference>
<dbReference type="PANTHER" id="PTHR35024:SF4">
    <property type="entry name" value="POLYMER-FORMING CYTOSKELETAL PROTEIN"/>
    <property type="match status" value="1"/>
</dbReference>
<dbReference type="PANTHER" id="PTHR35024">
    <property type="entry name" value="HYPOTHETICAL CYTOSOLIC PROTEIN"/>
    <property type="match status" value="1"/>
</dbReference>
<proteinExistence type="inferred from homology"/>
<feature type="compositionally biased region" description="Basic and acidic residues" evidence="2">
    <location>
        <begin position="157"/>
        <end position="167"/>
    </location>
</feature>
<protein>
    <submittedName>
        <fullName evidence="3">Polymer-forming cytoskeletal protein</fullName>
    </submittedName>
</protein>
<dbReference type="Proteomes" id="UP001060336">
    <property type="component" value="Chromosome"/>
</dbReference>
<sequence>MFSKKDSGGRGPQQAPQKQAAPSILSADLVVNGNLVSDGDMQVDGTVEGDITSKKLTISATAVVRGSIEAEAIIIAGAVTGQVKARHVTLNKTARVIADVVQERLTIEPGAFFEGNCRHFPEDKPGEKKALERIGAKPELAPAALVGAPKPASGDQAAKEEGSRALA</sequence>
<evidence type="ECO:0000313" key="4">
    <source>
        <dbReference type="Proteomes" id="UP001060336"/>
    </source>
</evidence>
<feature type="region of interest" description="Disordered" evidence="2">
    <location>
        <begin position="1"/>
        <end position="22"/>
    </location>
</feature>
<organism evidence="3 4">
    <name type="scientific">Nisaea acidiphila</name>
    <dbReference type="NCBI Taxonomy" id="1862145"/>
    <lineage>
        <taxon>Bacteria</taxon>
        <taxon>Pseudomonadati</taxon>
        <taxon>Pseudomonadota</taxon>
        <taxon>Alphaproteobacteria</taxon>
        <taxon>Rhodospirillales</taxon>
        <taxon>Thalassobaculaceae</taxon>
        <taxon>Nisaea</taxon>
    </lineage>
</organism>